<proteinExistence type="predicted"/>
<organism evidence="3 4">
    <name type="scientific">Zobellella aerophila</name>
    <dbReference type="NCBI Taxonomy" id="870480"/>
    <lineage>
        <taxon>Bacteria</taxon>
        <taxon>Pseudomonadati</taxon>
        <taxon>Pseudomonadota</taxon>
        <taxon>Gammaproteobacteria</taxon>
        <taxon>Aeromonadales</taxon>
        <taxon>Aeromonadaceae</taxon>
        <taxon>Zobellella</taxon>
    </lineage>
</organism>
<evidence type="ECO:0000256" key="2">
    <source>
        <dbReference type="SAM" id="SignalP"/>
    </source>
</evidence>
<keyword evidence="4" id="KW-1185">Reference proteome</keyword>
<feature type="signal peptide" evidence="2">
    <location>
        <begin position="1"/>
        <end position="23"/>
    </location>
</feature>
<accession>A0ABP6WEC2</accession>
<gene>
    <name evidence="3" type="ORF">GCM10022394_33130</name>
</gene>
<feature type="region of interest" description="Disordered" evidence="1">
    <location>
        <begin position="51"/>
        <end position="70"/>
    </location>
</feature>
<feature type="chain" id="PRO_5045082963" description="General secretion pathway protein GspN" evidence="2">
    <location>
        <begin position="24"/>
        <end position="173"/>
    </location>
</feature>
<evidence type="ECO:0000313" key="3">
    <source>
        <dbReference type="EMBL" id="GAA3550341.1"/>
    </source>
</evidence>
<evidence type="ECO:0008006" key="5">
    <source>
        <dbReference type="Google" id="ProtNLM"/>
    </source>
</evidence>
<feature type="region of interest" description="Disordered" evidence="1">
    <location>
        <begin position="137"/>
        <end position="173"/>
    </location>
</feature>
<comment type="caution">
    <text evidence="3">The sequence shown here is derived from an EMBL/GenBank/DDBJ whole genome shotgun (WGS) entry which is preliminary data.</text>
</comment>
<reference evidence="4" key="1">
    <citation type="journal article" date="2019" name="Int. J. Syst. Evol. Microbiol.">
        <title>The Global Catalogue of Microorganisms (GCM) 10K type strain sequencing project: providing services to taxonomists for standard genome sequencing and annotation.</title>
        <authorList>
            <consortium name="The Broad Institute Genomics Platform"/>
            <consortium name="The Broad Institute Genome Sequencing Center for Infectious Disease"/>
            <person name="Wu L."/>
            <person name="Ma J."/>
        </authorList>
    </citation>
    <scope>NUCLEOTIDE SEQUENCE [LARGE SCALE GENOMIC DNA]</scope>
    <source>
        <strain evidence="4">JCM 17110</strain>
    </source>
</reference>
<evidence type="ECO:0000256" key="1">
    <source>
        <dbReference type="SAM" id="MobiDB-lite"/>
    </source>
</evidence>
<keyword evidence="2" id="KW-0732">Signal</keyword>
<dbReference type="EMBL" id="BAABCX010000007">
    <property type="protein sequence ID" value="GAA3550341.1"/>
    <property type="molecule type" value="Genomic_DNA"/>
</dbReference>
<name>A0ABP6WEC2_9GAMM</name>
<dbReference type="RefSeq" id="WP_344959950.1">
    <property type="nucleotide sequence ID" value="NZ_BAABCX010000007.1"/>
</dbReference>
<dbReference type="Proteomes" id="UP001500795">
    <property type="component" value="Unassembled WGS sequence"/>
</dbReference>
<protein>
    <recommendedName>
        <fullName evidence="5">General secretion pathway protein GspN</fullName>
    </recommendedName>
</protein>
<sequence length="173" mass="19409">MNSLVVNLLIMALPALLNPPVYGQQDSNSWLSQASYPPLKSFQEIITRPLFDEGRRPRPPQDAESTSETATALREKWRLTGVVWEGEQQLALFSERQGAGRLRLKTDMYLDGGWQLQEIQAEAVILTDGEQQLQLTLREPRPAPETMPKSAPTQLPGRGKQEEKTEANNDNQG</sequence>
<feature type="compositionally biased region" description="Basic and acidic residues" evidence="1">
    <location>
        <begin position="51"/>
        <end position="61"/>
    </location>
</feature>
<evidence type="ECO:0000313" key="4">
    <source>
        <dbReference type="Proteomes" id="UP001500795"/>
    </source>
</evidence>